<dbReference type="AlphaFoldDB" id="A0A1I7HB88"/>
<dbReference type="GO" id="GO:0006629">
    <property type="term" value="P:lipid metabolic process"/>
    <property type="evidence" value="ECO:0007669"/>
    <property type="project" value="InterPro"/>
</dbReference>
<reference evidence="3 4" key="1">
    <citation type="submission" date="2016-10" db="EMBL/GenBank/DDBJ databases">
        <authorList>
            <person name="de Groot N.N."/>
        </authorList>
    </citation>
    <scope>NUCLEOTIDE SEQUENCE [LARGE SCALE GENOMIC DNA]</scope>
    <source>
        <strain evidence="3 4">KHGC13</strain>
    </source>
</reference>
<feature type="compositionally biased region" description="Polar residues" evidence="1">
    <location>
        <begin position="497"/>
        <end position="509"/>
    </location>
</feature>
<evidence type="ECO:0000313" key="3">
    <source>
        <dbReference type="EMBL" id="SFU57849.1"/>
    </source>
</evidence>
<dbReference type="Pfam" id="PF03009">
    <property type="entry name" value="GDPD"/>
    <property type="match status" value="1"/>
</dbReference>
<dbReference type="SUPFAM" id="SSF51695">
    <property type="entry name" value="PLC-like phosphodiesterases"/>
    <property type="match status" value="1"/>
</dbReference>
<name>A0A1I7HB88_9FIRM</name>
<dbReference type="GO" id="GO:0008081">
    <property type="term" value="F:phosphoric diester hydrolase activity"/>
    <property type="evidence" value="ECO:0007669"/>
    <property type="project" value="InterPro"/>
</dbReference>
<dbReference type="SUPFAM" id="SSF49373">
    <property type="entry name" value="Invasin/intimin cell-adhesion fragments"/>
    <property type="match status" value="3"/>
</dbReference>
<dbReference type="Pfam" id="PF02368">
    <property type="entry name" value="Big_2"/>
    <property type="match status" value="2"/>
</dbReference>
<proteinExistence type="predicted"/>
<accession>A0A1I7HB88</accession>
<dbReference type="InterPro" id="IPR017946">
    <property type="entry name" value="PLC-like_Pdiesterase_TIM-brl"/>
</dbReference>
<evidence type="ECO:0000256" key="1">
    <source>
        <dbReference type="SAM" id="MobiDB-lite"/>
    </source>
</evidence>
<dbReference type="EMBL" id="FPBT01000014">
    <property type="protein sequence ID" value="SFU57849.1"/>
    <property type="molecule type" value="Genomic_DNA"/>
</dbReference>
<dbReference type="Gene3D" id="3.20.20.190">
    <property type="entry name" value="Phosphatidylinositol (PI) phosphodiesterase"/>
    <property type="match status" value="1"/>
</dbReference>
<feature type="region of interest" description="Disordered" evidence="1">
    <location>
        <begin position="478"/>
        <end position="514"/>
    </location>
</feature>
<dbReference type="InterPro" id="IPR008964">
    <property type="entry name" value="Invasin/intimin_cell_adhesion"/>
</dbReference>
<keyword evidence="4" id="KW-1185">Reference proteome</keyword>
<dbReference type="STRING" id="155865.SAMN05216515_11536"/>
<organism evidence="3 4">
    <name type="scientific">Eubacterium pyruvativorans</name>
    <dbReference type="NCBI Taxonomy" id="155865"/>
    <lineage>
        <taxon>Bacteria</taxon>
        <taxon>Bacillati</taxon>
        <taxon>Bacillota</taxon>
        <taxon>Clostridia</taxon>
        <taxon>Eubacteriales</taxon>
        <taxon>Eubacteriaceae</taxon>
        <taxon>Eubacterium</taxon>
    </lineage>
</organism>
<feature type="domain" description="BIG2" evidence="2">
    <location>
        <begin position="225"/>
        <end position="301"/>
    </location>
</feature>
<dbReference type="Gene3D" id="2.60.40.1080">
    <property type="match status" value="3"/>
</dbReference>
<dbReference type="InterPro" id="IPR030395">
    <property type="entry name" value="GP_PDE_dom"/>
</dbReference>
<dbReference type="OrthoDB" id="384721at2"/>
<dbReference type="PANTHER" id="PTHR46211">
    <property type="entry name" value="GLYCEROPHOSPHORYL DIESTER PHOSPHODIESTERASE"/>
    <property type="match status" value="1"/>
</dbReference>
<dbReference type="RefSeq" id="WP_090471382.1">
    <property type="nucleotide sequence ID" value="NZ_FOWF01000015.1"/>
</dbReference>
<protein>
    <submittedName>
        <fullName evidence="3">Ig-like domain (Group 2)</fullName>
    </submittedName>
</protein>
<gene>
    <name evidence="3" type="ORF">SAMN05216508_11436</name>
</gene>
<dbReference type="InterPro" id="IPR003343">
    <property type="entry name" value="Big_2"/>
</dbReference>
<evidence type="ECO:0000259" key="2">
    <source>
        <dbReference type="SMART" id="SM00635"/>
    </source>
</evidence>
<dbReference type="SMART" id="SM00635">
    <property type="entry name" value="BID_2"/>
    <property type="match status" value="2"/>
</dbReference>
<evidence type="ECO:0000313" key="4">
    <source>
        <dbReference type="Proteomes" id="UP000198817"/>
    </source>
</evidence>
<dbReference type="Proteomes" id="UP000198817">
    <property type="component" value="Unassembled WGS sequence"/>
</dbReference>
<dbReference type="PANTHER" id="PTHR46211:SF1">
    <property type="entry name" value="GLYCEROPHOSPHODIESTER PHOSPHODIESTERASE, CYTOPLASMIC"/>
    <property type="match status" value="1"/>
</dbReference>
<feature type="domain" description="BIG2" evidence="2">
    <location>
        <begin position="131"/>
        <end position="215"/>
    </location>
</feature>
<sequence length="621" mass="68655">MDQRLWQKVGRPAAVFFLSITLTAGAGIEPGYVFAAKKAPRASGTKVTRVVKVKTKKSGEALHWKDARSFRIMEPGTSEQLALAEGIEEISFVSSDPNVAEVSPEGVVTAKQAGAARITASAAGASVSCEVYVGPRITALGWKNTEKRRTIEKKEKFRMKAAVTPADAAYRKLTFRSSNPKVAQVDARGTVYGRKNGRATITARTQDGSNLAVSCRVTVGKKVRKMTWKNGKPKMTMRFGEEKKFQLTFSPKNVSDRRVRFYSSDPGTAAVNSKGVVTAKRRGLVKITAAARDGSGRKLNMSLTVKNPLNPFQTHFLGHRGMPKSYPENTVESFRGAAGQKYWGVECDIWETKEPDGTTDLMVFHDRYLNRLTGYFLPVQWVNMQNRANYPIVGGRKNDRSIRYLIPNLEEYIDAVDPVHTGKQLIIEMKDQNISRAGAEKFFETLRQKGVPGNKVTIIAFGKETLLTLRQVGQEYTAGIPDPLSEGQGNAGGRQSADGQQSTGNQQGEAGQPGVIRYDASGADYWLLMRNDLSEENTLQEISWAKTNHMAGVSVAQVMKDKSEQGLALREQKLRWIISRLKEEQLKISLGPLDDALEAKKYVDLGVTEITTNQRIWAKND</sequence>